<evidence type="ECO:0000256" key="12">
    <source>
        <dbReference type="RuleBase" id="RU000554"/>
    </source>
</evidence>
<evidence type="ECO:0000256" key="1">
    <source>
        <dbReference type="ARBA" id="ARBA00002448"/>
    </source>
</evidence>
<evidence type="ECO:0000256" key="9">
    <source>
        <dbReference type="ARBA" id="ARBA00023239"/>
    </source>
</evidence>
<evidence type="ECO:0000256" key="13">
    <source>
        <dbReference type="RuleBase" id="RU004169"/>
    </source>
</evidence>
<accession>A0A388LVZ7</accession>
<keyword evidence="8" id="KW-0149">Chlorophyll biosynthesis</keyword>
<dbReference type="GO" id="GO:0015995">
    <property type="term" value="P:chlorophyll biosynthetic process"/>
    <property type="evidence" value="ECO:0007669"/>
    <property type="project" value="UniProtKB-KW"/>
</dbReference>
<dbReference type="CDD" id="cd00717">
    <property type="entry name" value="URO-D"/>
    <property type="match status" value="1"/>
</dbReference>
<evidence type="ECO:0000256" key="10">
    <source>
        <dbReference type="ARBA" id="ARBA00023244"/>
    </source>
</evidence>
<name>A0A388LVZ7_CHABU</name>
<evidence type="ECO:0000259" key="15">
    <source>
        <dbReference type="PROSITE" id="PS00906"/>
    </source>
</evidence>
<evidence type="ECO:0000256" key="8">
    <source>
        <dbReference type="ARBA" id="ARBA00023171"/>
    </source>
</evidence>
<dbReference type="SUPFAM" id="SSF51726">
    <property type="entry name" value="UROD/MetE-like"/>
    <property type="match status" value="1"/>
</dbReference>
<feature type="region of interest" description="Disordered" evidence="14">
    <location>
        <begin position="63"/>
        <end position="143"/>
    </location>
</feature>
<dbReference type="PROSITE" id="PS00906">
    <property type="entry name" value="UROD_1"/>
    <property type="match status" value="1"/>
</dbReference>
<dbReference type="GO" id="GO:0004853">
    <property type="term" value="F:uroporphyrinogen decarboxylase activity"/>
    <property type="evidence" value="ECO:0007669"/>
    <property type="project" value="UniProtKB-EC"/>
</dbReference>
<sequence>MAAHAGLLAKHVAAAATPGVALDSSRKVQSQSACTCELRRCPLLGRSVAGGFSLSRKEMRGQQICIGGRRRTTTTTKSHSQNESGSSSSSSNYVGHGVMRSGSKGHHRQSSSQSTIVVRAEAGSHSHDDAAEHSRRGAELAATSTEPLIVRAARGEPVPRPPVWMMRQAGRYMAVYRELAKKHKSFRERSENVDLVVEISLQPWHAFRPDGVIFFSDILTPLPAMGIPFQIDDVKGPIIEKLMRTPDDIKCLHPIELDTLGFIQESLRIIKNEIGDTAGLLGFVGAPWTLATYVVEGKGTKTYTEIKRMMYMAPDVLKALLSHFASAVATYIGFQIDAGAQCVQIFDSWGGQLTPDQWDRWSKPYITQIVDWVHEHYPGFPLILYASGSGGLLERMATTGVDVISLDWTIDMADGRERVGRGLSVQGNVDPAVLFAGKEAIEESVKDVVRKAGNRGHILNLGHGVMVGTPEENVAHYFAFSKSLLYAPNEVPQNAVV</sequence>
<feature type="domain" description="Uroporphyrinogen decarboxylase (URO-D)" evidence="16">
    <location>
        <begin position="281"/>
        <end position="297"/>
    </location>
</feature>
<dbReference type="Gene3D" id="3.20.20.210">
    <property type="match status" value="1"/>
</dbReference>
<proteinExistence type="inferred from homology"/>
<comment type="subcellular location">
    <subcellularLocation>
        <location evidence="2">Plastid</location>
        <location evidence="2">Chloroplast</location>
    </subcellularLocation>
</comment>
<dbReference type="FunFam" id="3.20.20.210:FF:000006">
    <property type="entry name" value="Uroporphyrinogen decarboxylase"/>
    <property type="match status" value="1"/>
</dbReference>
<keyword evidence="10 12" id="KW-0627">Porphyrin biosynthesis</keyword>
<dbReference type="OrthoDB" id="339900at2759"/>
<evidence type="ECO:0000256" key="2">
    <source>
        <dbReference type="ARBA" id="ARBA00004229"/>
    </source>
</evidence>
<comment type="similarity">
    <text evidence="4 13">Belongs to the uroporphyrinogen decarboxylase family.</text>
</comment>
<keyword evidence="18" id="KW-1185">Reference proteome</keyword>
<evidence type="ECO:0000259" key="16">
    <source>
        <dbReference type="PROSITE" id="PS00907"/>
    </source>
</evidence>
<comment type="caution">
    <text evidence="17">The sequence shown here is derived from an EMBL/GenBank/DDBJ whole genome shotgun (WGS) entry which is preliminary data.</text>
</comment>
<feature type="domain" description="Uroporphyrinogen decarboxylase (URO-D)" evidence="15">
    <location>
        <begin position="162"/>
        <end position="171"/>
    </location>
</feature>
<organism evidence="17 18">
    <name type="scientific">Chara braunii</name>
    <name type="common">Braun's stonewort</name>
    <dbReference type="NCBI Taxonomy" id="69332"/>
    <lineage>
        <taxon>Eukaryota</taxon>
        <taxon>Viridiplantae</taxon>
        <taxon>Streptophyta</taxon>
        <taxon>Charophyceae</taxon>
        <taxon>Charales</taxon>
        <taxon>Characeae</taxon>
        <taxon>Chara</taxon>
    </lineage>
</organism>
<evidence type="ECO:0000256" key="4">
    <source>
        <dbReference type="ARBA" id="ARBA00009935"/>
    </source>
</evidence>
<dbReference type="OMA" id="CAGQRGH"/>
<evidence type="ECO:0000256" key="6">
    <source>
        <dbReference type="ARBA" id="ARBA00012288"/>
    </source>
</evidence>
<comment type="catalytic activity">
    <reaction evidence="11 12">
        <text>uroporphyrinogen III + 4 H(+) = coproporphyrinogen III + 4 CO2</text>
        <dbReference type="Rhea" id="RHEA:19865"/>
        <dbReference type="ChEBI" id="CHEBI:15378"/>
        <dbReference type="ChEBI" id="CHEBI:16526"/>
        <dbReference type="ChEBI" id="CHEBI:57308"/>
        <dbReference type="ChEBI" id="CHEBI:57309"/>
        <dbReference type="EC" id="4.1.1.37"/>
    </reaction>
</comment>
<comment type="function">
    <text evidence="1">Catalyzes the decarboxylation of four acetate groups of uroporphyrinogen-III to yield coproporphyrinogen-III.</text>
</comment>
<dbReference type="EMBL" id="BFEA01000563">
    <property type="protein sequence ID" value="GBG86409.1"/>
    <property type="molecule type" value="Genomic_DNA"/>
</dbReference>
<dbReference type="InterPro" id="IPR000257">
    <property type="entry name" value="Uroporphyrinogen_deCOase"/>
</dbReference>
<evidence type="ECO:0000256" key="11">
    <source>
        <dbReference type="ARBA" id="ARBA00048033"/>
    </source>
</evidence>
<reference evidence="17 18" key="1">
    <citation type="journal article" date="2018" name="Cell">
        <title>The Chara Genome: Secondary Complexity and Implications for Plant Terrestrialization.</title>
        <authorList>
            <person name="Nishiyama T."/>
            <person name="Sakayama H."/>
            <person name="Vries J.D."/>
            <person name="Buschmann H."/>
            <person name="Saint-Marcoux D."/>
            <person name="Ullrich K.K."/>
            <person name="Haas F.B."/>
            <person name="Vanderstraeten L."/>
            <person name="Becker D."/>
            <person name="Lang D."/>
            <person name="Vosolsobe S."/>
            <person name="Rombauts S."/>
            <person name="Wilhelmsson P.K.I."/>
            <person name="Janitza P."/>
            <person name="Kern R."/>
            <person name="Heyl A."/>
            <person name="Rumpler F."/>
            <person name="Villalobos L.I.A.C."/>
            <person name="Clay J.M."/>
            <person name="Skokan R."/>
            <person name="Toyoda A."/>
            <person name="Suzuki Y."/>
            <person name="Kagoshima H."/>
            <person name="Schijlen E."/>
            <person name="Tajeshwar N."/>
            <person name="Catarino B."/>
            <person name="Hetherington A.J."/>
            <person name="Saltykova A."/>
            <person name="Bonnot C."/>
            <person name="Breuninger H."/>
            <person name="Symeonidi A."/>
            <person name="Radhakrishnan G.V."/>
            <person name="Van Nieuwerburgh F."/>
            <person name="Deforce D."/>
            <person name="Chang C."/>
            <person name="Karol K.G."/>
            <person name="Hedrich R."/>
            <person name="Ulvskov P."/>
            <person name="Glockner G."/>
            <person name="Delwiche C.F."/>
            <person name="Petrasek J."/>
            <person name="Van de Peer Y."/>
            <person name="Friml J."/>
            <person name="Beilby M."/>
            <person name="Dolan L."/>
            <person name="Kohara Y."/>
            <person name="Sugano S."/>
            <person name="Fujiyama A."/>
            <person name="Delaux P.-M."/>
            <person name="Quint M."/>
            <person name="TheiBen G."/>
            <person name="Hagemann M."/>
            <person name="Harholt J."/>
            <person name="Dunand C."/>
            <person name="Zachgo S."/>
            <person name="Langdale J."/>
            <person name="Maumus F."/>
            <person name="Straeten D.V.D."/>
            <person name="Gould S.B."/>
            <person name="Rensing S.A."/>
        </authorList>
    </citation>
    <scope>NUCLEOTIDE SEQUENCE [LARGE SCALE GENOMIC DNA]</scope>
    <source>
        <strain evidence="17 18">S276</strain>
    </source>
</reference>
<feature type="compositionally biased region" description="Low complexity" evidence="14">
    <location>
        <begin position="63"/>
        <end position="91"/>
    </location>
</feature>
<evidence type="ECO:0000256" key="14">
    <source>
        <dbReference type="SAM" id="MobiDB-lite"/>
    </source>
</evidence>
<dbReference type="NCBIfam" id="TIGR01464">
    <property type="entry name" value="hemE"/>
    <property type="match status" value="1"/>
</dbReference>
<dbReference type="GO" id="GO:0009507">
    <property type="term" value="C:chloroplast"/>
    <property type="evidence" value="ECO:0007669"/>
    <property type="project" value="UniProtKB-SubCell"/>
</dbReference>
<evidence type="ECO:0000256" key="7">
    <source>
        <dbReference type="ARBA" id="ARBA00022793"/>
    </source>
</evidence>
<dbReference type="PANTHER" id="PTHR21091:SF167">
    <property type="entry name" value="UROPORPHYRINOGEN DECARBOXYLASE 1, CHLOROPLASTIC"/>
    <property type="match status" value="1"/>
</dbReference>
<protein>
    <recommendedName>
        <fullName evidence="6 12">Uroporphyrinogen decarboxylase</fullName>
        <ecNumber evidence="6 12">4.1.1.37</ecNumber>
    </recommendedName>
</protein>
<gene>
    <name evidence="17" type="ORF">CBR_g41405</name>
</gene>
<dbReference type="PANTHER" id="PTHR21091">
    <property type="entry name" value="METHYLTETRAHYDROFOLATE:HOMOCYSTEINE METHYLTRANSFERASE RELATED"/>
    <property type="match status" value="1"/>
</dbReference>
<dbReference type="GO" id="GO:0006782">
    <property type="term" value="P:protoporphyrinogen IX biosynthetic process"/>
    <property type="evidence" value="ECO:0007669"/>
    <property type="project" value="UniProtKB-UniPathway"/>
</dbReference>
<evidence type="ECO:0000256" key="5">
    <source>
        <dbReference type="ARBA" id="ARBA00011738"/>
    </source>
</evidence>
<comment type="pathway">
    <text evidence="3 12">Porphyrin-containing compound metabolism; protoporphyrin-IX biosynthesis; coproporphyrinogen-III from 5-aminolevulinate: step 4/4.</text>
</comment>
<dbReference type="UniPathway" id="UPA00251">
    <property type="reaction ID" value="UER00321"/>
</dbReference>
<dbReference type="Pfam" id="PF01208">
    <property type="entry name" value="URO-D"/>
    <property type="match status" value="1"/>
</dbReference>
<dbReference type="AlphaFoldDB" id="A0A388LVZ7"/>
<comment type="subunit">
    <text evidence="5">Homodimer.</text>
</comment>
<dbReference type="STRING" id="69332.A0A388LVZ7"/>
<evidence type="ECO:0000313" key="18">
    <source>
        <dbReference type="Proteomes" id="UP000265515"/>
    </source>
</evidence>
<evidence type="ECO:0000313" key="17">
    <source>
        <dbReference type="EMBL" id="GBG86409.1"/>
    </source>
</evidence>
<evidence type="ECO:0000256" key="3">
    <source>
        <dbReference type="ARBA" id="ARBA00004804"/>
    </source>
</evidence>
<dbReference type="InterPro" id="IPR006361">
    <property type="entry name" value="Uroporphyrinogen_deCO2ase_HemE"/>
</dbReference>
<dbReference type="GO" id="GO:0046686">
    <property type="term" value="P:response to cadmium ion"/>
    <property type="evidence" value="ECO:0007669"/>
    <property type="project" value="EnsemblPlants"/>
</dbReference>
<dbReference type="InterPro" id="IPR038071">
    <property type="entry name" value="UROD/MetE-like_sf"/>
</dbReference>
<dbReference type="Proteomes" id="UP000265515">
    <property type="component" value="Unassembled WGS sequence"/>
</dbReference>
<keyword evidence="7 12" id="KW-0210">Decarboxylase</keyword>
<feature type="compositionally biased region" description="Basic and acidic residues" evidence="14">
    <location>
        <begin position="122"/>
        <end position="138"/>
    </location>
</feature>
<dbReference type="EC" id="4.1.1.37" evidence="6 12"/>
<keyword evidence="9 12" id="KW-0456">Lyase</keyword>
<dbReference type="PROSITE" id="PS00907">
    <property type="entry name" value="UROD_2"/>
    <property type="match status" value="1"/>
</dbReference>
<dbReference type="Gramene" id="GBG86409">
    <property type="protein sequence ID" value="GBG86409"/>
    <property type="gene ID" value="CBR_g41405"/>
</dbReference>
<dbReference type="HAMAP" id="MF_00218">
    <property type="entry name" value="URO_D"/>
    <property type="match status" value="1"/>
</dbReference>